<dbReference type="SUPFAM" id="SSF54160">
    <property type="entry name" value="Chromo domain-like"/>
    <property type="match status" value="1"/>
</dbReference>
<evidence type="ECO:0008006" key="3">
    <source>
        <dbReference type="Google" id="ProtNLM"/>
    </source>
</evidence>
<evidence type="ECO:0000313" key="1">
    <source>
        <dbReference type="EMBL" id="KAK0474746.1"/>
    </source>
</evidence>
<accession>A0AA39T9U4</accession>
<keyword evidence="2" id="KW-1185">Reference proteome</keyword>
<dbReference type="Proteomes" id="UP001175227">
    <property type="component" value="Unassembled WGS sequence"/>
</dbReference>
<evidence type="ECO:0000313" key="2">
    <source>
        <dbReference type="Proteomes" id="UP001175227"/>
    </source>
</evidence>
<dbReference type="AlphaFoldDB" id="A0AA39T9U4"/>
<protein>
    <recommendedName>
        <fullName evidence="3">Chromo domain-containing protein</fullName>
    </recommendedName>
</protein>
<dbReference type="EMBL" id="JAUEPR010000025">
    <property type="protein sequence ID" value="KAK0474746.1"/>
    <property type="molecule type" value="Genomic_DNA"/>
</dbReference>
<comment type="caution">
    <text evidence="1">The sequence shown here is derived from an EMBL/GenBank/DDBJ whole genome shotgun (WGS) entry which is preliminary data.</text>
</comment>
<reference evidence="1" key="1">
    <citation type="submission" date="2023-06" db="EMBL/GenBank/DDBJ databases">
        <authorList>
            <consortium name="Lawrence Berkeley National Laboratory"/>
            <person name="Ahrendt S."/>
            <person name="Sahu N."/>
            <person name="Indic B."/>
            <person name="Wong-Bajracharya J."/>
            <person name="Merenyi Z."/>
            <person name="Ke H.-M."/>
            <person name="Monk M."/>
            <person name="Kocsube S."/>
            <person name="Drula E."/>
            <person name="Lipzen A."/>
            <person name="Balint B."/>
            <person name="Henrissat B."/>
            <person name="Andreopoulos B."/>
            <person name="Martin F.M."/>
            <person name="Harder C.B."/>
            <person name="Rigling D."/>
            <person name="Ford K.L."/>
            <person name="Foster G.D."/>
            <person name="Pangilinan J."/>
            <person name="Papanicolaou A."/>
            <person name="Barry K."/>
            <person name="LaButti K."/>
            <person name="Viragh M."/>
            <person name="Koriabine M."/>
            <person name="Yan M."/>
            <person name="Riley R."/>
            <person name="Champramary S."/>
            <person name="Plett K.L."/>
            <person name="Tsai I.J."/>
            <person name="Slot J."/>
            <person name="Sipos G."/>
            <person name="Plett J."/>
            <person name="Nagy L.G."/>
            <person name="Grigoriev I.V."/>
        </authorList>
    </citation>
    <scope>NUCLEOTIDE SEQUENCE</scope>
    <source>
        <strain evidence="1">ICMP 16352</strain>
    </source>
</reference>
<gene>
    <name evidence="1" type="ORF">IW261DRAFT_1568230</name>
</gene>
<proteinExistence type="predicted"/>
<name>A0AA39T9U4_9AGAR</name>
<sequence>MSNCHRASSKGADDCRFPGRLETQLQETLEAEAQWKIEHILSHHGAKEQAVFKVKWTTGDVTWLPYDQIIGLGCLKEYLELLGVETIEQLPSGSAVVPPGIEHEGVSISLISFEFEQDTELVYNSELTPPFPITQSATSPSSLFTNRPPSPCHTSIMPPQCNGKSSGHLHTPAHSRPLLQLQPPPVKVSNWYVLRKGVEEFHVHEVPGSNSLGGLIGHLPSILMLQYVEHNDYLRRLHKKKGIAACCDYRHEPIGYPTVVASYNLGSMKTKFVEWVNTNGQYKLTHLDSPSPSAKELRVDMPILFNPSTLEILGYVLVPK</sequence>
<organism evidence="1 2">
    <name type="scientific">Armillaria novae-zelandiae</name>
    <dbReference type="NCBI Taxonomy" id="153914"/>
    <lineage>
        <taxon>Eukaryota</taxon>
        <taxon>Fungi</taxon>
        <taxon>Dikarya</taxon>
        <taxon>Basidiomycota</taxon>
        <taxon>Agaricomycotina</taxon>
        <taxon>Agaricomycetes</taxon>
        <taxon>Agaricomycetidae</taxon>
        <taxon>Agaricales</taxon>
        <taxon>Marasmiineae</taxon>
        <taxon>Physalacriaceae</taxon>
        <taxon>Armillaria</taxon>
    </lineage>
</organism>
<dbReference type="InterPro" id="IPR016197">
    <property type="entry name" value="Chromo-like_dom_sf"/>
</dbReference>